<keyword evidence="2" id="KW-1185">Reference proteome</keyword>
<name>H8H2I1_DEIGI</name>
<organism evidence="1 2">
    <name type="scientific">Deinococcus gobiensis (strain DSM 21396 / JCM 16679 / CGMCC 1.7299 / I-0)</name>
    <dbReference type="NCBI Taxonomy" id="745776"/>
    <lineage>
        <taxon>Bacteria</taxon>
        <taxon>Thermotogati</taxon>
        <taxon>Deinococcota</taxon>
        <taxon>Deinococci</taxon>
        <taxon>Deinococcales</taxon>
        <taxon>Deinococcaceae</taxon>
        <taxon>Deinococcus</taxon>
    </lineage>
</organism>
<keyword evidence="1" id="KW-0614">Plasmid</keyword>
<geneLocation type="plasmid" evidence="1 2">
    <name>P2</name>
</geneLocation>
<gene>
    <name evidence="1" type="ordered locus">DGo_PB0459</name>
</gene>
<proteinExistence type="predicted"/>
<dbReference type="OrthoDB" id="53356at2"/>
<reference evidence="1 2" key="1">
    <citation type="journal article" date="2012" name="PLoS ONE">
        <title>Genome sequence and transcriptome analysis of the radioresistant bacterium Deinococcus gobiensis: insights into the extreme environmental adaptations.</title>
        <authorList>
            <person name="Yuan M."/>
            <person name="Chen M."/>
            <person name="Zhang W."/>
            <person name="Lu W."/>
            <person name="Wang J."/>
            <person name="Yang M."/>
            <person name="Zhao P."/>
            <person name="Tang R."/>
            <person name="Li X."/>
            <person name="Hao Y."/>
            <person name="Zhou Z."/>
            <person name="Zhan Y."/>
            <person name="Yu H."/>
            <person name="Teng C."/>
            <person name="Yan Y."/>
            <person name="Ping S."/>
            <person name="Wang Y."/>
            <person name="Lin M."/>
        </authorList>
    </citation>
    <scope>NUCLEOTIDE SEQUENCE [LARGE SCALE GENOMIC DNA]</scope>
    <source>
        <strain evidence="2">DSM 21396 / JCM 16679 / CGMCC 1.7299 / I-0</strain>
        <plasmid evidence="1">P2</plasmid>
    </source>
</reference>
<dbReference type="AlphaFoldDB" id="H8H2I1"/>
<dbReference type="Proteomes" id="UP000007575">
    <property type="component" value="Plasmid P2"/>
</dbReference>
<evidence type="ECO:0000313" key="1">
    <source>
        <dbReference type="EMBL" id="AFD27728.1"/>
    </source>
</evidence>
<sequence>MNPDAEYRLRVLDPQGTERHILELDPPLTSGTPLYLAGGVRRMEVRPIGDCREATFEGDPASLGIGPRDTVQVQYRPNASTAWRNRYAGTVVVSGSSRSEIGRYKLQGFRYRRLTEVECRTLLTEADLGAQVRQLFTDLIASGQLGTTLQTPDLTGIPNRNVTSAALAPNWWHAARLLDERLKGRDKQTTTYLQADGSTVNQEVNPDWGVNADLRPVFGYPDGVLEIDERMTGVEIDGMDLDSTVLVTDVRVLFARTMNAQSGESLVYPGSDLRKGTTYRDDLKAGRPIAHEIPVAPRTWGVGWRTLPLGADAALFAPLTPGGLRVGVAVALYTGPGARDPIMTGEASALWDNRSDTTVSIQAPPSASAITYSLTLTYPDDTPLPDGVLVAAQNAGVELVSLSARNDAGGVITQLMVPTSPVAPLYLLPGATRDERLAPSWGRSKEVTFWLRHVDLSAPVVISAACLARADQGLLHASADPLARTPTLNPVTARIPSWDVEPAATARLTLRDVAGKVVEIRELPIDLLVYDVDEDGQLYTEVRCGQSDDAEALSFGGVLGQGTQASTLSAVEAST</sequence>
<dbReference type="PATRIC" id="fig|745776.4.peg.3748"/>
<accession>H8H2I1</accession>
<evidence type="ECO:0000313" key="2">
    <source>
        <dbReference type="Proteomes" id="UP000007575"/>
    </source>
</evidence>
<dbReference type="HOGENOM" id="CLU_476284_0_0_0"/>
<dbReference type="EMBL" id="CP002193">
    <property type="protein sequence ID" value="AFD27728.1"/>
    <property type="molecule type" value="Genomic_DNA"/>
</dbReference>
<protein>
    <submittedName>
        <fullName evidence="1">Uncharacterized protein</fullName>
    </submittedName>
</protein>
<dbReference type="RefSeq" id="WP_014686820.1">
    <property type="nucleotide sequence ID" value="NC_017791.1"/>
</dbReference>
<dbReference type="KEGG" id="dgo:DGo_PB0459"/>